<comment type="caution">
    <text evidence="6">The sequence shown here is derived from an EMBL/GenBank/DDBJ whole genome shotgun (WGS) entry which is preliminary data.</text>
</comment>
<gene>
    <name evidence="6" type="ORF">DZC52_10590</name>
</gene>
<dbReference type="InterPro" id="IPR000160">
    <property type="entry name" value="GGDEF_dom"/>
</dbReference>
<protein>
    <recommendedName>
        <fullName evidence="2">diguanylate cyclase</fullName>
        <ecNumber evidence="2">2.7.7.65</ecNumber>
    </recommendedName>
</protein>
<comment type="cofactor">
    <cofactor evidence="1">
        <name>Mg(2+)</name>
        <dbReference type="ChEBI" id="CHEBI:18420"/>
    </cofactor>
</comment>
<dbReference type="NCBIfam" id="TIGR00254">
    <property type="entry name" value="GGDEF"/>
    <property type="match status" value="1"/>
</dbReference>
<comment type="catalytic activity">
    <reaction evidence="3">
        <text>2 GTP = 3',3'-c-di-GMP + 2 diphosphate</text>
        <dbReference type="Rhea" id="RHEA:24898"/>
        <dbReference type="ChEBI" id="CHEBI:33019"/>
        <dbReference type="ChEBI" id="CHEBI:37565"/>
        <dbReference type="ChEBI" id="CHEBI:58805"/>
        <dbReference type="EC" id="2.7.7.65"/>
    </reaction>
</comment>
<keyword evidence="4" id="KW-1133">Transmembrane helix</keyword>
<name>A0A3E1K7D0_9GAMM</name>
<feature type="transmembrane region" description="Helical" evidence="4">
    <location>
        <begin position="112"/>
        <end position="139"/>
    </location>
</feature>
<dbReference type="GO" id="GO:0005886">
    <property type="term" value="C:plasma membrane"/>
    <property type="evidence" value="ECO:0007669"/>
    <property type="project" value="TreeGrafter"/>
</dbReference>
<dbReference type="OrthoDB" id="9812260at2"/>
<accession>A0A3E1K7D0</accession>
<evidence type="ECO:0000256" key="4">
    <source>
        <dbReference type="SAM" id="Phobius"/>
    </source>
</evidence>
<dbReference type="PANTHER" id="PTHR45138">
    <property type="entry name" value="REGULATORY COMPONENTS OF SENSORY TRANSDUCTION SYSTEM"/>
    <property type="match status" value="1"/>
</dbReference>
<evidence type="ECO:0000313" key="7">
    <source>
        <dbReference type="Proteomes" id="UP000260351"/>
    </source>
</evidence>
<dbReference type="AlphaFoldDB" id="A0A3E1K7D0"/>
<keyword evidence="7" id="KW-1185">Reference proteome</keyword>
<evidence type="ECO:0000256" key="1">
    <source>
        <dbReference type="ARBA" id="ARBA00001946"/>
    </source>
</evidence>
<feature type="transmembrane region" description="Helical" evidence="4">
    <location>
        <begin position="62"/>
        <end position="80"/>
    </location>
</feature>
<dbReference type="SMART" id="SM00267">
    <property type="entry name" value="GGDEF"/>
    <property type="match status" value="1"/>
</dbReference>
<evidence type="ECO:0000256" key="3">
    <source>
        <dbReference type="ARBA" id="ARBA00034247"/>
    </source>
</evidence>
<dbReference type="Gene3D" id="3.30.70.270">
    <property type="match status" value="1"/>
</dbReference>
<proteinExistence type="predicted"/>
<dbReference type="Proteomes" id="UP000260351">
    <property type="component" value="Unassembled WGS sequence"/>
</dbReference>
<feature type="transmembrane region" description="Helical" evidence="4">
    <location>
        <begin position="151"/>
        <end position="171"/>
    </location>
</feature>
<sequence>MSRRRQERFILPGTQVKQKHWRQRLRADFRLAIISLFGLCTMLGILPLAVYRFMVGDWQTGAGDVALVAFIGVLVGFAWASGRTYVVARLLTLTVTLGYLGLVTFGNIDVMWAFPILGAGFLLTDRVFASASALGTLALTSLFADRFASAVDVWSFVTTGVLVSIFGLIFATRTELQQRQLTEIASRDPLTRAGNRRALRYALDEAERIKVRHESPTSLILIDLDHFKSINDVHGHEAGDRILVNLVEIINSRLRGQDSIFRLGGEEFVVLLPGAAAEDAERVAGTIKRTLATQLEGPGGPVTASMGVAELGPAEPVRQWLSRADEALYQAKRDGRDRVVMAPGPDA</sequence>
<feature type="transmembrane region" description="Helical" evidence="4">
    <location>
        <begin position="29"/>
        <end position="50"/>
    </location>
</feature>
<evidence type="ECO:0000256" key="2">
    <source>
        <dbReference type="ARBA" id="ARBA00012528"/>
    </source>
</evidence>
<reference evidence="6 7" key="1">
    <citation type="submission" date="2018-08" db="EMBL/GenBank/DDBJ databases">
        <title>Wenzhouxiangella salilacus sp. nov., a novel bacterium isolated from a saline lake in Xinjiang Province, China.</title>
        <authorList>
            <person name="Han S."/>
        </authorList>
    </citation>
    <scope>NUCLEOTIDE SEQUENCE [LARGE SCALE GENOMIC DNA]</scope>
    <source>
        <strain evidence="6 7">XDB06</strain>
    </source>
</reference>
<dbReference type="PROSITE" id="PS50887">
    <property type="entry name" value="GGDEF"/>
    <property type="match status" value="1"/>
</dbReference>
<dbReference type="FunFam" id="3.30.70.270:FF:000001">
    <property type="entry name" value="Diguanylate cyclase domain protein"/>
    <property type="match status" value="1"/>
</dbReference>
<dbReference type="EC" id="2.7.7.65" evidence="2"/>
<keyword evidence="4" id="KW-0812">Transmembrane</keyword>
<dbReference type="Pfam" id="PF00990">
    <property type="entry name" value="GGDEF"/>
    <property type="match status" value="1"/>
</dbReference>
<dbReference type="CDD" id="cd01949">
    <property type="entry name" value="GGDEF"/>
    <property type="match status" value="1"/>
</dbReference>
<dbReference type="EMBL" id="QUZK01000041">
    <property type="protein sequence ID" value="RFF29883.1"/>
    <property type="molecule type" value="Genomic_DNA"/>
</dbReference>
<feature type="transmembrane region" description="Helical" evidence="4">
    <location>
        <begin position="87"/>
        <end position="106"/>
    </location>
</feature>
<dbReference type="RefSeq" id="WP_116651117.1">
    <property type="nucleotide sequence ID" value="NZ_QUZK01000041.1"/>
</dbReference>
<dbReference type="GO" id="GO:1902201">
    <property type="term" value="P:negative regulation of bacterial-type flagellum-dependent cell motility"/>
    <property type="evidence" value="ECO:0007669"/>
    <property type="project" value="TreeGrafter"/>
</dbReference>
<evidence type="ECO:0000259" key="5">
    <source>
        <dbReference type="PROSITE" id="PS50887"/>
    </source>
</evidence>
<evidence type="ECO:0000313" key="6">
    <source>
        <dbReference type="EMBL" id="RFF29883.1"/>
    </source>
</evidence>
<dbReference type="SUPFAM" id="SSF55073">
    <property type="entry name" value="Nucleotide cyclase"/>
    <property type="match status" value="1"/>
</dbReference>
<keyword evidence="4" id="KW-0472">Membrane</keyword>
<dbReference type="InterPro" id="IPR043128">
    <property type="entry name" value="Rev_trsase/Diguanyl_cyclase"/>
</dbReference>
<dbReference type="PANTHER" id="PTHR45138:SF9">
    <property type="entry name" value="DIGUANYLATE CYCLASE DGCM-RELATED"/>
    <property type="match status" value="1"/>
</dbReference>
<dbReference type="GO" id="GO:0052621">
    <property type="term" value="F:diguanylate cyclase activity"/>
    <property type="evidence" value="ECO:0007669"/>
    <property type="project" value="UniProtKB-EC"/>
</dbReference>
<dbReference type="InterPro" id="IPR029787">
    <property type="entry name" value="Nucleotide_cyclase"/>
</dbReference>
<feature type="domain" description="GGDEF" evidence="5">
    <location>
        <begin position="215"/>
        <end position="344"/>
    </location>
</feature>
<dbReference type="InterPro" id="IPR050469">
    <property type="entry name" value="Diguanylate_Cyclase"/>
</dbReference>
<organism evidence="6 7">
    <name type="scientific">Wenzhouxiangella sediminis</name>
    <dbReference type="NCBI Taxonomy" id="1792836"/>
    <lineage>
        <taxon>Bacteria</taxon>
        <taxon>Pseudomonadati</taxon>
        <taxon>Pseudomonadota</taxon>
        <taxon>Gammaproteobacteria</taxon>
        <taxon>Chromatiales</taxon>
        <taxon>Wenzhouxiangellaceae</taxon>
        <taxon>Wenzhouxiangella</taxon>
    </lineage>
</organism>
<dbReference type="GO" id="GO:0043709">
    <property type="term" value="P:cell adhesion involved in single-species biofilm formation"/>
    <property type="evidence" value="ECO:0007669"/>
    <property type="project" value="TreeGrafter"/>
</dbReference>